<name>A0A426YSR7_ENSVE</name>
<protein>
    <submittedName>
        <fullName evidence="2">Uncharacterized protein</fullName>
    </submittedName>
</protein>
<accession>A0A426YSR7</accession>
<dbReference type="AlphaFoldDB" id="A0A426YSR7"/>
<evidence type="ECO:0000313" key="2">
    <source>
        <dbReference type="EMBL" id="RRT54721.1"/>
    </source>
</evidence>
<keyword evidence="1" id="KW-1133">Transmembrane helix</keyword>
<sequence length="142" mass="16008">MHTLFISTYFCICSLFNSYNPGLLMSTAYYRMDLYQRPLDEVFSGLANLNNFFGSVMKTVHTDAAYTGVSAPSEMEGSFFIEDVLKIGYSLTNWIPQEVHCPYHAWLKTLQGRLDDTDADILLGYGFGTMILLLAISSWLSS</sequence>
<dbReference type="Proteomes" id="UP000287651">
    <property type="component" value="Unassembled WGS sequence"/>
</dbReference>
<proteinExistence type="predicted"/>
<evidence type="ECO:0000256" key="1">
    <source>
        <dbReference type="SAM" id="Phobius"/>
    </source>
</evidence>
<keyword evidence="1" id="KW-0472">Membrane</keyword>
<organism evidence="2 3">
    <name type="scientific">Ensete ventricosum</name>
    <name type="common">Abyssinian banana</name>
    <name type="synonym">Musa ensete</name>
    <dbReference type="NCBI Taxonomy" id="4639"/>
    <lineage>
        <taxon>Eukaryota</taxon>
        <taxon>Viridiplantae</taxon>
        <taxon>Streptophyta</taxon>
        <taxon>Embryophyta</taxon>
        <taxon>Tracheophyta</taxon>
        <taxon>Spermatophyta</taxon>
        <taxon>Magnoliopsida</taxon>
        <taxon>Liliopsida</taxon>
        <taxon>Zingiberales</taxon>
        <taxon>Musaceae</taxon>
        <taxon>Ensete</taxon>
    </lineage>
</organism>
<gene>
    <name evidence="2" type="ORF">B296_00032243</name>
</gene>
<feature type="transmembrane region" description="Helical" evidence="1">
    <location>
        <begin position="121"/>
        <end position="140"/>
    </location>
</feature>
<reference evidence="2 3" key="1">
    <citation type="journal article" date="2014" name="Agronomy (Basel)">
        <title>A Draft Genome Sequence for Ensete ventricosum, the Drought-Tolerant Tree Against Hunger.</title>
        <authorList>
            <person name="Harrison J."/>
            <person name="Moore K.A."/>
            <person name="Paszkiewicz K."/>
            <person name="Jones T."/>
            <person name="Grant M."/>
            <person name="Ambacheew D."/>
            <person name="Muzemil S."/>
            <person name="Studholme D.J."/>
        </authorList>
    </citation>
    <scope>NUCLEOTIDE SEQUENCE [LARGE SCALE GENOMIC DNA]</scope>
</reference>
<comment type="caution">
    <text evidence="2">The sequence shown here is derived from an EMBL/GenBank/DDBJ whole genome shotgun (WGS) entry which is preliminary data.</text>
</comment>
<keyword evidence="1" id="KW-0812">Transmembrane</keyword>
<evidence type="ECO:0000313" key="3">
    <source>
        <dbReference type="Proteomes" id="UP000287651"/>
    </source>
</evidence>
<feature type="transmembrane region" description="Helical" evidence="1">
    <location>
        <begin position="6"/>
        <end position="30"/>
    </location>
</feature>
<dbReference type="EMBL" id="AMZH03010461">
    <property type="protein sequence ID" value="RRT54721.1"/>
    <property type="molecule type" value="Genomic_DNA"/>
</dbReference>